<gene>
    <name evidence="1" type="ORF">AO063_00710</name>
</gene>
<sequence length="148" mass="16715">MFRTHDADMLGLPGMFGEGQYQWHQVSKVLRNHWYHVTVQANTKGRISEAVLMVDSEPRLQQLLVSQDAETIITQVQVVTPAHMNGTGAWRMETLTKVTLGEDQHECVVCLLEVETGSKYHSSHQPGFSSEVLSNLRPIYHANMIRTA</sequence>
<evidence type="ECO:0000313" key="2">
    <source>
        <dbReference type="Proteomes" id="UP000054197"/>
    </source>
</evidence>
<dbReference type="Proteomes" id="UP000054197">
    <property type="component" value="Unassembled WGS sequence"/>
</dbReference>
<proteinExistence type="predicted"/>
<dbReference type="EMBL" id="LKEF01000002">
    <property type="protein sequence ID" value="KTB68262.1"/>
    <property type="molecule type" value="Genomic_DNA"/>
</dbReference>
<protein>
    <submittedName>
        <fullName evidence="1">Uncharacterized protein</fullName>
    </submittedName>
</protein>
<name>A0A0W0I538_PSEFL</name>
<accession>A0A0W0I538</accession>
<dbReference type="AlphaFoldDB" id="A0A0W0I538"/>
<comment type="caution">
    <text evidence="1">The sequence shown here is derived from an EMBL/GenBank/DDBJ whole genome shotgun (WGS) entry which is preliminary data.</text>
</comment>
<organism evidence="1 2">
    <name type="scientific">Pseudomonas fluorescens ICMP 11288</name>
    <dbReference type="NCBI Taxonomy" id="1198309"/>
    <lineage>
        <taxon>Bacteria</taxon>
        <taxon>Pseudomonadati</taxon>
        <taxon>Pseudomonadota</taxon>
        <taxon>Gammaproteobacteria</taxon>
        <taxon>Pseudomonadales</taxon>
        <taxon>Pseudomonadaceae</taxon>
        <taxon>Pseudomonas</taxon>
    </lineage>
</organism>
<dbReference type="RefSeq" id="WP_058419433.1">
    <property type="nucleotide sequence ID" value="NZ_LKEF01000002.1"/>
</dbReference>
<reference evidence="1 2" key="1">
    <citation type="submission" date="2015-09" db="EMBL/GenBank/DDBJ databases">
        <title>Genome sequence of ICMP 11288.</title>
        <authorList>
            <person name="Visnovsky S."/>
            <person name="Lu A."/>
            <person name="Panda P."/>
            <person name="Pitman A."/>
        </authorList>
    </citation>
    <scope>NUCLEOTIDE SEQUENCE [LARGE SCALE GENOMIC DNA]</scope>
    <source>
        <strain evidence="1 2">ICMP 11288</strain>
    </source>
</reference>
<evidence type="ECO:0000313" key="1">
    <source>
        <dbReference type="EMBL" id="KTB68262.1"/>
    </source>
</evidence>